<name>A0A506TYK8_9HYPH</name>
<dbReference type="Pfam" id="PF13704">
    <property type="entry name" value="Glyco_tranf_2_4"/>
    <property type="match status" value="1"/>
</dbReference>
<organism evidence="2 3">
    <name type="scientific">Pararhizobium mangrovi</name>
    <dbReference type="NCBI Taxonomy" id="2590452"/>
    <lineage>
        <taxon>Bacteria</taxon>
        <taxon>Pseudomonadati</taxon>
        <taxon>Pseudomonadota</taxon>
        <taxon>Alphaproteobacteria</taxon>
        <taxon>Hyphomicrobiales</taxon>
        <taxon>Rhizobiaceae</taxon>
        <taxon>Rhizobium/Agrobacterium group</taxon>
        <taxon>Pararhizobium</taxon>
    </lineage>
</organism>
<evidence type="ECO:0000256" key="1">
    <source>
        <dbReference type="SAM" id="MobiDB-lite"/>
    </source>
</evidence>
<dbReference type="Proteomes" id="UP000320314">
    <property type="component" value="Unassembled WGS sequence"/>
</dbReference>
<reference evidence="2 3" key="1">
    <citation type="submission" date="2019-06" db="EMBL/GenBank/DDBJ databases">
        <authorList>
            <person name="Li M."/>
        </authorList>
    </citation>
    <scope>NUCLEOTIDE SEQUENCE [LARGE SCALE GENOMIC DNA]</scope>
    <source>
        <strain evidence="2 3">BGMRC6574</strain>
    </source>
</reference>
<feature type="region of interest" description="Disordered" evidence="1">
    <location>
        <begin position="67"/>
        <end position="150"/>
    </location>
</feature>
<dbReference type="SUPFAM" id="SSF53448">
    <property type="entry name" value="Nucleotide-diphospho-sugar transferases"/>
    <property type="match status" value="1"/>
</dbReference>
<comment type="caution">
    <text evidence="2">The sequence shown here is derived from an EMBL/GenBank/DDBJ whole genome shotgun (WGS) entry which is preliminary data.</text>
</comment>
<dbReference type="OrthoDB" id="565316at2"/>
<gene>
    <name evidence="2" type="ORF">FJU11_12530</name>
</gene>
<feature type="region of interest" description="Disordered" evidence="1">
    <location>
        <begin position="1"/>
        <end position="34"/>
    </location>
</feature>
<accession>A0A506TYK8</accession>
<keyword evidence="3" id="KW-1185">Reference proteome</keyword>
<proteinExistence type="predicted"/>
<sequence length="789" mass="88214">MARPRSEDPLEGHDGGERHLRERRDRPAHPWTRDLARHVARRRSALLLAPGGRQSRSLFRHGALRHEGTCAPAGNDHAQRPHSPSRRRPGPLGARHAVSGAGDGRAPRCCKRRTTGDRRLFQPRAEPRAVSLRSPSGPDARRASHPRHLASRWRPATLRHRTRKPQRMKPAANDITLALTLLVRDEADIIDTVIDFHLQRDIDVIIVTDNASRDGTREILRKRAERGEIVLFDEPSDAYEQDRWATRMARIARDDYGADRVISSDADEFWMNPAGTLKQALRGRREKALRCERRNMVGDRDRLATDGWQQTLAYRATPPRAMPKLADRMRDPLPASYFTLSQPPKAVFATRDLHHIERGAHSASYEIGEADVGTCDIVVYHFPVRSRERFEASVKRIGTAVDANRDLPQKKSWKYRRWNRMRQCSGSIDDAFREALPDARALQAGVLAGELSIDTTMRSFFEARASERETSVSQAHRIERRSVAEALGRIVLVTGCGPTVDFDALLRRLGAFGPDRNDKGAVCKLHASVLRDQGIAPEIALHGIGNLSLQDDVTTHASALFEAIFRDVPALDLVVFSEPSLCRLLPLWNSMADSCGLAVATVIMVADPLRYANRLQAEHGLPIEQGLVGWLRCALACEEASRDRPRVFLDATHWRSDWRKAMRSLEAVTPGVWPPRDEAICMAIDRDFAATAGEDGPRFATIDKAVKVPDLILRAHTLLSDLVEEGETPEALAELDTIRQSFDAACELLGPANDALYRMARDREYRPANAAGRPSLRSRVFARPATANG</sequence>
<evidence type="ECO:0000313" key="2">
    <source>
        <dbReference type="EMBL" id="TPW27162.1"/>
    </source>
</evidence>
<dbReference type="EMBL" id="VHLH01000023">
    <property type="protein sequence ID" value="TPW27162.1"/>
    <property type="molecule type" value="Genomic_DNA"/>
</dbReference>
<protein>
    <submittedName>
        <fullName evidence="2">Uncharacterized protein</fullName>
    </submittedName>
</protein>
<evidence type="ECO:0000313" key="3">
    <source>
        <dbReference type="Proteomes" id="UP000320314"/>
    </source>
</evidence>
<dbReference type="InterPro" id="IPR029044">
    <property type="entry name" value="Nucleotide-diphossugar_trans"/>
</dbReference>
<dbReference type="AlphaFoldDB" id="A0A506TYK8"/>